<dbReference type="InterPro" id="IPR013785">
    <property type="entry name" value="Aldolase_TIM"/>
</dbReference>
<evidence type="ECO:0000256" key="4">
    <source>
        <dbReference type="ARBA" id="ARBA00005165"/>
    </source>
</evidence>
<evidence type="ECO:0000313" key="17">
    <source>
        <dbReference type="Proteomes" id="UP001391051"/>
    </source>
</evidence>
<dbReference type="CDD" id="cd01170">
    <property type="entry name" value="THZ_kinase"/>
    <property type="match status" value="1"/>
</dbReference>
<dbReference type="NCBIfam" id="NF006830">
    <property type="entry name" value="PRK09355.1"/>
    <property type="match status" value="1"/>
</dbReference>
<feature type="domain" description="Thiamine phosphate synthase/TenI" evidence="15">
    <location>
        <begin position="10"/>
        <end position="204"/>
    </location>
</feature>
<comment type="catalytic activity">
    <reaction evidence="14">
        <text>2-[(2R,5Z)-2-carboxy-4-methylthiazol-5(2H)-ylidene]ethyl phosphate + 4-amino-2-methyl-5-(diphosphooxymethyl)pyrimidine + 2 H(+) = thiamine phosphate + CO2 + diphosphate</text>
        <dbReference type="Rhea" id="RHEA:47844"/>
        <dbReference type="ChEBI" id="CHEBI:15378"/>
        <dbReference type="ChEBI" id="CHEBI:16526"/>
        <dbReference type="ChEBI" id="CHEBI:33019"/>
        <dbReference type="ChEBI" id="CHEBI:37575"/>
        <dbReference type="ChEBI" id="CHEBI:57841"/>
        <dbReference type="ChEBI" id="CHEBI:62899"/>
        <dbReference type="EC" id="2.5.1.3"/>
    </reaction>
</comment>
<comment type="catalytic activity">
    <reaction evidence="13">
        <text>2-(2-carboxy-4-methylthiazol-5-yl)ethyl phosphate + 4-amino-2-methyl-5-(diphosphooxymethyl)pyrimidine + 2 H(+) = thiamine phosphate + CO2 + diphosphate</text>
        <dbReference type="Rhea" id="RHEA:47848"/>
        <dbReference type="ChEBI" id="CHEBI:15378"/>
        <dbReference type="ChEBI" id="CHEBI:16526"/>
        <dbReference type="ChEBI" id="CHEBI:33019"/>
        <dbReference type="ChEBI" id="CHEBI:37575"/>
        <dbReference type="ChEBI" id="CHEBI:57841"/>
        <dbReference type="ChEBI" id="CHEBI:62890"/>
        <dbReference type="EC" id="2.5.1.3"/>
    </reaction>
</comment>
<dbReference type="Pfam" id="PF02581">
    <property type="entry name" value="TMP-TENI"/>
    <property type="match status" value="1"/>
</dbReference>
<evidence type="ECO:0000256" key="11">
    <source>
        <dbReference type="ARBA" id="ARBA00022977"/>
    </source>
</evidence>
<dbReference type="SUPFAM" id="SSF51391">
    <property type="entry name" value="Thiamin phosphate synthase"/>
    <property type="match status" value="1"/>
</dbReference>
<dbReference type="GeneID" id="92077517"/>
<name>A0ABR1QEW0_9PEZI</name>
<keyword evidence="7" id="KW-0547">Nucleotide-binding</keyword>
<evidence type="ECO:0000256" key="5">
    <source>
        <dbReference type="ARBA" id="ARBA00022679"/>
    </source>
</evidence>
<dbReference type="GO" id="GO:0016301">
    <property type="term" value="F:kinase activity"/>
    <property type="evidence" value="ECO:0007669"/>
    <property type="project" value="UniProtKB-KW"/>
</dbReference>
<evidence type="ECO:0000313" key="16">
    <source>
        <dbReference type="EMBL" id="KAK7952505.1"/>
    </source>
</evidence>
<dbReference type="PANTHER" id="PTHR20857:SF23">
    <property type="entry name" value="THIAMINE BIOSYNTHETIC BIFUNCTIONAL ENZYME"/>
    <property type="match status" value="1"/>
</dbReference>
<dbReference type="InterPro" id="IPR034291">
    <property type="entry name" value="TMP_synthase"/>
</dbReference>
<dbReference type="InterPro" id="IPR000417">
    <property type="entry name" value="Hyethyz_kinase"/>
</dbReference>
<evidence type="ECO:0000256" key="3">
    <source>
        <dbReference type="ARBA" id="ARBA00004868"/>
    </source>
</evidence>
<dbReference type="HAMAP" id="MF_00228">
    <property type="entry name" value="Thz_kinase"/>
    <property type="match status" value="1"/>
</dbReference>
<evidence type="ECO:0000256" key="6">
    <source>
        <dbReference type="ARBA" id="ARBA00022723"/>
    </source>
</evidence>
<comment type="cofactor">
    <cofactor evidence="2">
        <name>Mg(2+)</name>
        <dbReference type="ChEBI" id="CHEBI:18420"/>
    </cofactor>
</comment>
<evidence type="ECO:0000256" key="9">
    <source>
        <dbReference type="ARBA" id="ARBA00022840"/>
    </source>
</evidence>
<dbReference type="SUPFAM" id="SSF53613">
    <property type="entry name" value="Ribokinase-like"/>
    <property type="match status" value="1"/>
</dbReference>
<keyword evidence="6" id="KW-0479">Metal-binding</keyword>
<comment type="pathway">
    <text evidence="4">Cofactor biosynthesis; thiamine diphosphate biosynthesis; thiamine phosphate from 4-amino-2-methyl-5-diphosphomethylpyrimidine and 4-methyl-5-(2-phosphoethyl)-thiazole: step 1/1.</text>
</comment>
<dbReference type="PRINTS" id="PR01099">
    <property type="entry name" value="HYETHTZKNASE"/>
</dbReference>
<dbReference type="CDD" id="cd00564">
    <property type="entry name" value="TMP_TenI"/>
    <property type="match status" value="1"/>
</dbReference>
<keyword evidence="5" id="KW-0808">Transferase</keyword>
<dbReference type="Pfam" id="PF02110">
    <property type="entry name" value="HK"/>
    <property type="match status" value="1"/>
</dbReference>
<keyword evidence="9" id="KW-0067">ATP-binding</keyword>
<dbReference type="Proteomes" id="UP001391051">
    <property type="component" value="Unassembled WGS sequence"/>
</dbReference>
<keyword evidence="8 16" id="KW-0418">Kinase</keyword>
<protein>
    <submittedName>
        <fullName evidence="16">Hydroxyethylthiazole kinase</fullName>
    </submittedName>
</protein>
<evidence type="ECO:0000256" key="1">
    <source>
        <dbReference type="ARBA" id="ARBA00001771"/>
    </source>
</evidence>
<evidence type="ECO:0000256" key="13">
    <source>
        <dbReference type="ARBA" id="ARBA00047851"/>
    </source>
</evidence>
<dbReference type="InterPro" id="IPR036206">
    <property type="entry name" value="ThiamineP_synth_sf"/>
</dbReference>
<dbReference type="HAMAP" id="MF_00097">
    <property type="entry name" value="TMP_synthase"/>
    <property type="match status" value="1"/>
</dbReference>
<sequence>MRKQDVDYSLYLVTDSTPAILGTKDLYQVVEAALKGGVTCVQFRDKKSETGALIETARKLHAITQKYHVPLLINDRVDVALAVECEGVHIGQDDMTLATARKSLGPDAIIGVTVSTVEELDTACRGGADYVGIGTVFATPTKDDTKHIIGIEGVQRMLFYLSSSRSKVKSVCIGGINAANASQVMWQSMAKQKTLDGVAVVSAIVAAEDPEAAAKDLTRLIKTPPAFAANVKAEEQYRSAEILELVPEIIKVVHEKKPLSHNMTNLVVQNMAANVALNVGASPIMANYAEEAQDLAALGGALVVNMGTVTPEGLENYLKALKAYNEAGQPVVYDPVGAGATEVRRSATKRILGAGYIDVIKGNQSEIVSCTPGGAKLQQRGVDSGPTGTDYDVAKLSGVVRDLATLRKNVVVMTGTTDYVSNGKTVYAVGNGHEYLGMVTGTGCCLGTTISAMVAAHPQDKLAATIAGLLHYEIAAELAAERDDVRGPGTFVPAFLDELYRIRMATVQGGSGLAEAGQPLGRYLIPGARMKHGGDTY</sequence>
<dbReference type="NCBIfam" id="TIGR00693">
    <property type="entry name" value="thiE"/>
    <property type="match status" value="1"/>
</dbReference>
<dbReference type="InterPro" id="IPR022998">
    <property type="entry name" value="ThiamineP_synth_TenI"/>
</dbReference>
<dbReference type="RefSeq" id="XP_066700567.1">
    <property type="nucleotide sequence ID" value="XM_066844455.1"/>
</dbReference>
<comment type="caution">
    <text evidence="16">The sequence shown here is derived from an EMBL/GenBank/DDBJ whole genome shotgun (WGS) entry which is preliminary data.</text>
</comment>
<organism evidence="16 17">
    <name type="scientific">Apiospora aurea</name>
    <dbReference type="NCBI Taxonomy" id="335848"/>
    <lineage>
        <taxon>Eukaryota</taxon>
        <taxon>Fungi</taxon>
        <taxon>Dikarya</taxon>
        <taxon>Ascomycota</taxon>
        <taxon>Pezizomycotina</taxon>
        <taxon>Sordariomycetes</taxon>
        <taxon>Xylariomycetidae</taxon>
        <taxon>Amphisphaeriales</taxon>
        <taxon>Apiosporaceae</taxon>
        <taxon>Apiospora</taxon>
    </lineage>
</organism>
<comment type="catalytic activity">
    <reaction evidence="12">
        <text>4-methyl-5-(2-phosphooxyethyl)-thiazole + 4-amino-2-methyl-5-(diphosphooxymethyl)pyrimidine + H(+) = thiamine phosphate + diphosphate</text>
        <dbReference type="Rhea" id="RHEA:22328"/>
        <dbReference type="ChEBI" id="CHEBI:15378"/>
        <dbReference type="ChEBI" id="CHEBI:33019"/>
        <dbReference type="ChEBI" id="CHEBI:37575"/>
        <dbReference type="ChEBI" id="CHEBI:57841"/>
        <dbReference type="ChEBI" id="CHEBI:58296"/>
        <dbReference type="EC" id="2.5.1.3"/>
    </reaction>
</comment>
<evidence type="ECO:0000256" key="7">
    <source>
        <dbReference type="ARBA" id="ARBA00022741"/>
    </source>
</evidence>
<comment type="pathway">
    <text evidence="3">Cofactor biosynthesis; thiamine diphosphate biosynthesis; 4-methyl-5-(2-phosphoethyl)-thiazole from 5-(2-hydroxyethyl)-4-methylthiazole: step 1/1.</text>
</comment>
<dbReference type="InterPro" id="IPR029056">
    <property type="entry name" value="Ribokinase-like"/>
</dbReference>
<keyword evidence="17" id="KW-1185">Reference proteome</keyword>
<dbReference type="EMBL" id="JAQQWE010000005">
    <property type="protein sequence ID" value="KAK7952505.1"/>
    <property type="molecule type" value="Genomic_DNA"/>
</dbReference>
<reference evidence="16 17" key="1">
    <citation type="submission" date="2023-01" db="EMBL/GenBank/DDBJ databases">
        <title>Analysis of 21 Apiospora genomes using comparative genomics revels a genus with tremendous synthesis potential of carbohydrate active enzymes and secondary metabolites.</title>
        <authorList>
            <person name="Sorensen T."/>
        </authorList>
    </citation>
    <scope>NUCLEOTIDE SEQUENCE [LARGE SCALE GENOMIC DNA]</scope>
    <source>
        <strain evidence="16 17">CBS 24483</strain>
    </source>
</reference>
<evidence type="ECO:0000256" key="2">
    <source>
        <dbReference type="ARBA" id="ARBA00001946"/>
    </source>
</evidence>
<evidence type="ECO:0000259" key="15">
    <source>
        <dbReference type="Pfam" id="PF02581"/>
    </source>
</evidence>
<evidence type="ECO:0000256" key="10">
    <source>
        <dbReference type="ARBA" id="ARBA00022842"/>
    </source>
</evidence>
<evidence type="ECO:0000256" key="14">
    <source>
        <dbReference type="ARBA" id="ARBA00047883"/>
    </source>
</evidence>
<evidence type="ECO:0000256" key="12">
    <source>
        <dbReference type="ARBA" id="ARBA00047334"/>
    </source>
</evidence>
<dbReference type="Gene3D" id="3.20.20.70">
    <property type="entry name" value="Aldolase class I"/>
    <property type="match status" value="1"/>
</dbReference>
<keyword evidence="11" id="KW-0784">Thiamine biosynthesis</keyword>
<comment type="catalytic activity">
    <reaction evidence="1">
        <text>5-(2-hydroxyethyl)-4-methylthiazole + ATP = 4-methyl-5-(2-phosphooxyethyl)-thiazole + ADP + H(+)</text>
        <dbReference type="Rhea" id="RHEA:24212"/>
        <dbReference type="ChEBI" id="CHEBI:15378"/>
        <dbReference type="ChEBI" id="CHEBI:17957"/>
        <dbReference type="ChEBI" id="CHEBI:30616"/>
        <dbReference type="ChEBI" id="CHEBI:58296"/>
        <dbReference type="ChEBI" id="CHEBI:456216"/>
        <dbReference type="EC" id="2.7.1.50"/>
    </reaction>
</comment>
<evidence type="ECO:0000256" key="8">
    <source>
        <dbReference type="ARBA" id="ARBA00022777"/>
    </source>
</evidence>
<keyword evidence="10" id="KW-0460">Magnesium</keyword>
<proteinExistence type="inferred from homology"/>
<dbReference type="PANTHER" id="PTHR20857">
    <property type="entry name" value="THIAMINE-PHOSPHATE PYROPHOSPHORYLASE"/>
    <property type="match status" value="1"/>
</dbReference>
<dbReference type="Gene3D" id="3.40.1190.20">
    <property type="match status" value="1"/>
</dbReference>
<gene>
    <name evidence="16" type="ORF">PG986_008233</name>
</gene>
<accession>A0ABR1QEW0</accession>